<dbReference type="InterPro" id="IPR050005">
    <property type="entry name" value="DenD"/>
</dbReference>
<dbReference type="EMBL" id="RJTH01000006">
    <property type="protein sequence ID" value="RUM24160.1"/>
    <property type="molecule type" value="Genomic_DNA"/>
</dbReference>
<dbReference type="SUPFAM" id="SSF51735">
    <property type="entry name" value="NAD(P)-binding Rossmann-fold domains"/>
    <property type="match status" value="1"/>
</dbReference>
<dbReference type="InterPro" id="IPR036291">
    <property type="entry name" value="NAD(P)-bd_dom_sf"/>
</dbReference>
<evidence type="ECO:0000256" key="1">
    <source>
        <dbReference type="ARBA" id="ARBA00022857"/>
    </source>
</evidence>
<gene>
    <name evidence="4" type="ORF">EFQ99_19670</name>
</gene>
<comment type="caution">
    <text evidence="4">The sequence shown here is derived from an EMBL/GenBank/DDBJ whole genome shotgun (WGS) entry which is preliminary data.</text>
</comment>
<dbReference type="PANTHER" id="PTHR43103:SF3">
    <property type="entry name" value="ADP-L-GLYCERO-D-MANNO-HEPTOSE-6-EPIMERASE"/>
    <property type="match status" value="1"/>
</dbReference>
<name>A0A432PI90_9HYPH</name>
<accession>A0A432PI90</accession>
<dbReference type="Pfam" id="PF01370">
    <property type="entry name" value="Epimerase"/>
    <property type="match status" value="1"/>
</dbReference>
<dbReference type="PANTHER" id="PTHR43103">
    <property type="entry name" value="NUCLEOSIDE-DIPHOSPHATE-SUGAR EPIMERASE"/>
    <property type="match status" value="1"/>
</dbReference>
<sequence>MQVMIIGAAGMIGKKLARKILSDRSIGTRSVSRLTLVDIVAPQVDTFSEVEQVCVTADLSTDGAAKRLIASRPDVIFHLAAIVSSDAEADFEKGYLINLDGTRSLLEAIRLQSDTEPYCPKVVFTSSLAVFGVPLPDEIPDDFVLAPLSCYGTQKAIGELLLSDYSRRGFLDGIALRLPTICVRPGKPNKAASGFYSSIIREPLIGQEAILPVPRELRHWFASPRSAVGALLHAATIDLAPLGARRSLNLPGVSASVGEQIEALRRIAGTRATDLIKEVPDPAILRIVSSWPRAFSAERAKNLGFRAEESMDEIIQAHIADELGGTLN</sequence>
<keyword evidence="5" id="KW-1185">Reference proteome</keyword>
<dbReference type="Gene3D" id="3.90.25.10">
    <property type="entry name" value="UDP-galactose 4-epimerase, domain 1"/>
    <property type="match status" value="1"/>
</dbReference>
<evidence type="ECO:0000313" key="5">
    <source>
        <dbReference type="Proteomes" id="UP000278823"/>
    </source>
</evidence>
<evidence type="ECO:0000313" key="4">
    <source>
        <dbReference type="EMBL" id="RUM24160.1"/>
    </source>
</evidence>
<dbReference type="CDD" id="cd05238">
    <property type="entry name" value="Gne_like_SDR_e"/>
    <property type="match status" value="1"/>
</dbReference>
<feature type="domain" description="NAD-dependent epimerase/dehydratase" evidence="3">
    <location>
        <begin position="3"/>
        <end position="207"/>
    </location>
</feature>
<dbReference type="Gene3D" id="3.40.50.720">
    <property type="entry name" value="NAD(P)-binding Rossmann-like Domain"/>
    <property type="match status" value="1"/>
</dbReference>
<dbReference type="RefSeq" id="WP_126922762.1">
    <property type="nucleotide sequence ID" value="NZ_ML133691.1"/>
</dbReference>
<dbReference type="InterPro" id="IPR001509">
    <property type="entry name" value="Epimerase_deHydtase"/>
</dbReference>
<dbReference type="Proteomes" id="UP000278823">
    <property type="component" value="Unassembled WGS sequence"/>
</dbReference>
<dbReference type="AlphaFoldDB" id="A0A432PI90"/>
<protein>
    <submittedName>
        <fullName evidence="4">SDR family oxidoreductase</fullName>
    </submittedName>
</protein>
<dbReference type="OrthoDB" id="9801056at2"/>
<proteinExistence type="predicted"/>
<keyword evidence="2" id="KW-0119">Carbohydrate metabolism</keyword>
<reference evidence="5" key="1">
    <citation type="submission" date="2018-11" db="EMBL/GenBank/DDBJ databases">
        <title>Rhizobium chutanense sp. nov., isolated from root nodules of Phaseolus vulgaris in China.</title>
        <authorList>
            <person name="Huo Y."/>
        </authorList>
    </citation>
    <scope>NUCLEOTIDE SEQUENCE [LARGE SCALE GENOMIC DNA]</scope>
    <source>
        <strain evidence="5">CCBAU 65647</strain>
    </source>
</reference>
<dbReference type="GO" id="GO:0016491">
    <property type="term" value="F:oxidoreductase activity"/>
    <property type="evidence" value="ECO:0007669"/>
    <property type="project" value="InterPro"/>
</dbReference>
<dbReference type="NCBIfam" id="NF043036">
    <property type="entry name" value="ErythonDh"/>
    <property type="match status" value="1"/>
</dbReference>
<evidence type="ECO:0000256" key="2">
    <source>
        <dbReference type="ARBA" id="ARBA00023277"/>
    </source>
</evidence>
<organism evidence="4 5">
    <name type="scientific">Rhizobium vallis</name>
    <dbReference type="NCBI Taxonomy" id="634290"/>
    <lineage>
        <taxon>Bacteria</taxon>
        <taxon>Pseudomonadati</taxon>
        <taxon>Pseudomonadota</taxon>
        <taxon>Alphaproteobacteria</taxon>
        <taxon>Hyphomicrobiales</taxon>
        <taxon>Rhizobiaceae</taxon>
        <taxon>Rhizobium/Agrobacterium group</taxon>
        <taxon>Rhizobium</taxon>
    </lineage>
</organism>
<evidence type="ECO:0000259" key="3">
    <source>
        <dbReference type="Pfam" id="PF01370"/>
    </source>
</evidence>
<keyword evidence="1" id="KW-0521">NADP</keyword>